<proteinExistence type="predicted"/>
<name>A0A0A9F6S8_ARUDO</name>
<reference evidence="1" key="2">
    <citation type="journal article" date="2015" name="Data Brief">
        <title>Shoot transcriptome of the giant reed, Arundo donax.</title>
        <authorList>
            <person name="Barrero R.A."/>
            <person name="Guerrero F.D."/>
            <person name="Moolhuijzen P."/>
            <person name="Goolsby J.A."/>
            <person name="Tidwell J."/>
            <person name="Bellgard S.E."/>
            <person name="Bellgard M.I."/>
        </authorList>
    </citation>
    <scope>NUCLEOTIDE SEQUENCE</scope>
    <source>
        <tissue evidence="1">Shoot tissue taken approximately 20 cm above the soil surface</tissue>
    </source>
</reference>
<accession>A0A0A9F6S8</accession>
<organism evidence="1">
    <name type="scientific">Arundo donax</name>
    <name type="common">Giant reed</name>
    <name type="synonym">Donax arundinaceus</name>
    <dbReference type="NCBI Taxonomy" id="35708"/>
    <lineage>
        <taxon>Eukaryota</taxon>
        <taxon>Viridiplantae</taxon>
        <taxon>Streptophyta</taxon>
        <taxon>Embryophyta</taxon>
        <taxon>Tracheophyta</taxon>
        <taxon>Spermatophyta</taxon>
        <taxon>Magnoliopsida</taxon>
        <taxon>Liliopsida</taxon>
        <taxon>Poales</taxon>
        <taxon>Poaceae</taxon>
        <taxon>PACMAD clade</taxon>
        <taxon>Arundinoideae</taxon>
        <taxon>Arundineae</taxon>
        <taxon>Arundo</taxon>
    </lineage>
</organism>
<protein>
    <submittedName>
        <fullName evidence="1">Uncharacterized protein</fullName>
    </submittedName>
</protein>
<dbReference type="EMBL" id="GBRH01189176">
    <property type="protein sequence ID" value="JAE08720.1"/>
    <property type="molecule type" value="Transcribed_RNA"/>
</dbReference>
<dbReference type="AlphaFoldDB" id="A0A0A9F6S8"/>
<reference evidence="1" key="1">
    <citation type="submission" date="2014-09" db="EMBL/GenBank/DDBJ databases">
        <authorList>
            <person name="Magalhaes I.L.F."/>
            <person name="Oliveira U."/>
            <person name="Santos F.R."/>
            <person name="Vidigal T.H.D.A."/>
            <person name="Brescovit A.D."/>
            <person name="Santos A.J."/>
        </authorList>
    </citation>
    <scope>NUCLEOTIDE SEQUENCE</scope>
    <source>
        <tissue evidence="1">Shoot tissue taken approximately 20 cm above the soil surface</tissue>
    </source>
</reference>
<evidence type="ECO:0000313" key="1">
    <source>
        <dbReference type="EMBL" id="JAE08720.1"/>
    </source>
</evidence>
<sequence>MCMEGERRCLCSNISVYEAQKRFLNCSNSTARSKNPLF</sequence>